<evidence type="ECO:0000256" key="13">
    <source>
        <dbReference type="ARBA" id="ARBA00023136"/>
    </source>
</evidence>
<dbReference type="GeneID" id="90837873"/>
<dbReference type="Proteomes" id="UP000053797">
    <property type="component" value="Unassembled WGS sequence"/>
</dbReference>
<keyword evidence="9 16" id="KW-0418">Kinase</keyword>
<evidence type="ECO:0000256" key="5">
    <source>
        <dbReference type="ARBA" id="ARBA00022553"/>
    </source>
</evidence>
<organism evidence="16 19">
    <name type="scientific">Exiguobacterium indicum</name>
    <dbReference type="NCBI Taxonomy" id="296995"/>
    <lineage>
        <taxon>Bacteria</taxon>
        <taxon>Bacillati</taxon>
        <taxon>Bacillota</taxon>
        <taxon>Bacilli</taxon>
        <taxon>Bacillales</taxon>
        <taxon>Bacillales Family XII. Incertae Sedis</taxon>
        <taxon>Exiguobacterium</taxon>
    </lineage>
</organism>
<reference evidence="18 21" key="3">
    <citation type="submission" date="2023-12" db="EMBL/GenBank/DDBJ databases">
        <authorList>
            <person name="Easwaran N."/>
            <person name="Lazarus H.P.S."/>
        </authorList>
    </citation>
    <scope>NUCLEOTIDE SEQUENCE [LARGE SCALE GENOMIC DNA]</scope>
    <source>
        <strain evidence="18 21">VIT-2023</strain>
    </source>
</reference>
<keyword evidence="7 14" id="KW-0812">Transmembrane</keyword>
<dbReference type="Proteomes" id="UP000072605">
    <property type="component" value="Unassembled WGS sequence"/>
</dbReference>
<dbReference type="GO" id="GO:0004721">
    <property type="term" value="F:phosphoprotein phosphatase activity"/>
    <property type="evidence" value="ECO:0007669"/>
    <property type="project" value="TreeGrafter"/>
</dbReference>
<reference evidence="17 20" key="2">
    <citation type="journal article" date="2016" name="Front. Microbiol.">
        <title>Genomic Resource of Rice Seed Associated Bacteria.</title>
        <authorList>
            <person name="Midha S."/>
            <person name="Bansal K."/>
            <person name="Sharma S."/>
            <person name="Kumar N."/>
            <person name="Patil P.P."/>
            <person name="Chaudhry V."/>
            <person name="Patil P.B."/>
        </authorList>
    </citation>
    <scope>NUCLEOTIDE SEQUENCE [LARGE SCALE GENOMIC DNA]</scope>
    <source>
        <strain evidence="17 20">RSA11</strain>
    </source>
</reference>
<dbReference type="GO" id="GO:0016036">
    <property type="term" value="P:cellular response to phosphate starvation"/>
    <property type="evidence" value="ECO:0007669"/>
    <property type="project" value="TreeGrafter"/>
</dbReference>
<dbReference type="EC" id="2.7.13.3" evidence="3"/>
<dbReference type="SUPFAM" id="SSF55874">
    <property type="entry name" value="ATPase domain of HSP90 chaperone/DNA topoisomerase II/histidine kinase"/>
    <property type="match status" value="1"/>
</dbReference>
<evidence type="ECO:0000313" key="16">
    <source>
        <dbReference type="EMBL" id="KSU50065.1"/>
    </source>
</evidence>
<dbReference type="PROSITE" id="PS50109">
    <property type="entry name" value="HIS_KIN"/>
    <property type="match status" value="1"/>
</dbReference>
<keyword evidence="5" id="KW-0597">Phosphoprotein</keyword>
<evidence type="ECO:0000256" key="11">
    <source>
        <dbReference type="ARBA" id="ARBA00022989"/>
    </source>
</evidence>
<dbReference type="PANTHER" id="PTHR45453:SF2">
    <property type="entry name" value="HISTIDINE KINASE"/>
    <property type="match status" value="1"/>
</dbReference>
<evidence type="ECO:0000256" key="2">
    <source>
        <dbReference type="ARBA" id="ARBA00004651"/>
    </source>
</evidence>
<accession>A0A0V8GIV2</accession>
<dbReference type="AlphaFoldDB" id="A0A0V8GIV2"/>
<evidence type="ECO:0000256" key="9">
    <source>
        <dbReference type="ARBA" id="ARBA00022777"/>
    </source>
</evidence>
<dbReference type="EMBL" id="LNQL01000001">
    <property type="protein sequence ID" value="KSU50065.1"/>
    <property type="molecule type" value="Genomic_DNA"/>
</dbReference>
<dbReference type="InterPro" id="IPR003594">
    <property type="entry name" value="HATPase_dom"/>
</dbReference>
<dbReference type="InterPro" id="IPR036890">
    <property type="entry name" value="HATPase_C_sf"/>
</dbReference>
<evidence type="ECO:0000313" key="19">
    <source>
        <dbReference type="Proteomes" id="UP000053797"/>
    </source>
</evidence>
<evidence type="ECO:0000313" key="17">
    <source>
        <dbReference type="EMBL" id="KTR28388.1"/>
    </source>
</evidence>
<evidence type="ECO:0000313" key="18">
    <source>
        <dbReference type="EMBL" id="MEI4461944.1"/>
    </source>
</evidence>
<dbReference type="RefSeq" id="WP_023469322.1">
    <property type="nucleotide sequence ID" value="NZ_FMYN01000001.1"/>
</dbReference>
<dbReference type="GO" id="GO:0005886">
    <property type="term" value="C:plasma membrane"/>
    <property type="evidence" value="ECO:0007669"/>
    <property type="project" value="UniProtKB-SubCell"/>
</dbReference>
<dbReference type="PANTHER" id="PTHR45453">
    <property type="entry name" value="PHOSPHATE REGULON SENSOR PROTEIN PHOR"/>
    <property type="match status" value="1"/>
</dbReference>
<keyword evidence="6 18" id="KW-0808">Transferase</keyword>
<keyword evidence="12" id="KW-0902">Two-component regulatory system</keyword>
<evidence type="ECO:0000256" key="3">
    <source>
        <dbReference type="ARBA" id="ARBA00012438"/>
    </source>
</evidence>
<keyword evidence="8" id="KW-0547">Nucleotide-binding</keyword>
<evidence type="ECO:0000256" key="14">
    <source>
        <dbReference type="SAM" id="Phobius"/>
    </source>
</evidence>
<evidence type="ECO:0000256" key="8">
    <source>
        <dbReference type="ARBA" id="ARBA00022741"/>
    </source>
</evidence>
<evidence type="ECO:0000259" key="15">
    <source>
        <dbReference type="PROSITE" id="PS50109"/>
    </source>
</evidence>
<dbReference type="Proteomes" id="UP001387110">
    <property type="component" value="Unassembled WGS sequence"/>
</dbReference>
<proteinExistence type="predicted"/>
<evidence type="ECO:0000256" key="10">
    <source>
        <dbReference type="ARBA" id="ARBA00022840"/>
    </source>
</evidence>
<evidence type="ECO:0000256" key="1">
    <source>
        <dbReference type="ARBA" id="ARBA00000085"/>
    </source>
</evidence>
<evidence type="ECO:0000256" key="12">
    <source>
        <dbReference type="ARBA" id="ARBA00023012"/>
    </source>
</evidence>
<protein>
    <recommendedName>
        <fullName evidence="3">histidine kinase</fullName>
        <ecNumber evidence="3">2.7.13.3</ecNumber>
    </recommendedName>
</protein>
<gene>
    <name evidence="16" type="ORF">AS033_01450</name>
    <name evidence="17" type="ORF">RSA11_01785</name>
    <name evidence="18" type="ORF">SZL87_05815</name>
</gene>
<reference evidence="16 19" key="1">
    <citation type="journal article" date="2015" name="Int. J. Syst. Evol. Microbiol.">
        <title>Exiguobacterium enclense sp. nov., isolated from sediment.</title>
        <authorList>
            <person name="Dastager S.G."/>
            <person name="Mawlankar R."/>
            <person name="Sonalkar V.V."/>
            <person name="Thorat M.N."/>
            <person name="Mual P."/>
            <person name="Verma A."/>
            <person name="Krishnamurthi S."/>
            <person name="Tang S.K."/>
            <person name="Li W.J."/>
        </authorList>
    </citation>
    <scope>NUCLEOTIDE SEQUENCE [LARGE SCALE GENOMIC DNA]</scope>
    <source>
        <strain evidence="16 19">NIO-1109</strain>
    </source>
</reference>
<keyword evidence="10" id="KW-0067">ATP-binding</keyword>
<dbReference type="InterPro" id="IPR003661">
    <property type="entry name" value="HisK_dim/P_dom"/>
</dbReference>
<dbReference type="InterPro" id="IPR004358">
    <property type="entry name" value="Sig_transdc_His_kin-like_C"/>
</dbReference>
<evidence type="ECO:0000256" key="7">
    <source>
        <dbReference type="ARBA" id="ARBA00022692"/>
    </source>
</evidence>
<comment type="subcellular location">
    <subcellularLocation>
        <location evidence="2">Cell membrane</location>
        <topology evidence="2">Multi-pass membrane protein</topology>
    </subcellularLocation>
</comment>
<keyword evidence="4" id="KW-1003">Cell membrane</keyword>
<dbReference type="GO" id="GO:0000155">
    <property type="term" value="F:phosphorelay sensor kinase activity"/>
    <property type="evidence" value="ECO:0007669"/>
    <property type="project" value="InterPro"/>
</dbReference>
<name>A0A0V8GIV2_9BACL</name>
<dbReference type="CDD" id="cd00082">
    <property type="entry name" value="HisKA"/>
    <property type="match status" value="1"/>
</dbReference>
<dbReference type="SUPFAM" id="SSF47384">
    <property type="entry name" value="Homodimeric domain of signal transducing histidine kinase"/>
    <property type="match status" value="1"/>
</dbReference>
<feature type="transmembrane region" description="Helical" evidence="14">
    <location>
        <begin position="35"/>
        <end position="57"/>
    </location>
</feature>
<keyword evidence="11 14" id="KW-1133">Transmembrane helix</keyword>
<evidence type="ECO:0000256" key="6">
    <source>
        <dbReference type="ARBA" id="ARBA00022679"/>
    </source>
</evidence>
<dbReference type="GO" id="GO:0005524">
    <property type="term" value="F:ATP binding"/>
    <property type="evidence" value="ECO:0007669"/>
    <property type="project" value="UniProtKB-KW"/>
</dbReference>
<feature type="domain" description="Histidine kinase" evidence="15">
    <location>
        <begin position="120"/>
        <end position="327"/>
    </location>
</feature>
<evidence type="ECO:0000313" key="21">
    <source>
        <dbReference type="Proteomes" id="UP001387110"/>
    </source>
</evidence>
<evidence type="ECO:0000313" key="20">
    <source>
        <dbReference type="Proteomes" id="UP000072605"/>
    </source>
</evidence>
<dbReference type="OrthoDB" id="9780487at2"/>
<evidence type="ECO:0000256" key="4">
    <source>
        <dbReference type="ARBA" id="ARBA00022475"/>
    </source>
</evidence>
<comment type="catalytic activity">
    <reaction evidence="1">
        <text>ATP + protein L-histidine = ADP + protein N-phospho-L-histidine.</text>
        <dbReference type="EC" id="2.7.13.3"/>
    </reaction>
</comment>
<dbReference type="InterPro" id="IPR050351">
    <property type="entry name" value="BphY/WalK/GraS-like"/>
</dbReference>
<dbReference type="PRINTS" id="PR00344">
    <property type="entry name" value="BCTRLSENSOR"/>
</dbReference>
<keyword evidence="13 14" id="KW-0472">Membrane</keyword>
<sequence length="330" mass="38405">MKLFLRHAIPGIIFFTGQMLILYAVLWLYDLYRPAAFFYIVLLNSIGLLIYLSYRFFSMLPLLRRMQQPVQSVAEPIRSDSEEPISVAVEQFLERQQTLFRNSLFAERRKEKERHRYVDQWIHQMKTPLSVIELILEHPGEHYQADLRQEVDRLRSGLDQMLYSSRLEAIETDLKAEQLSLKPLITGIINQEKRLFVKNQVFPKLDIAEDMYVYTDAKWFRFLVLQLVTNAIKYTTGHGREVVLKAEEINGQVVLSIRDDGVGIPRRDVPRVFNAFFTGENGRRYGESTGMGLYFVQQVSMKLGHEIELESEEGIGTTCRIRLVGGRAHD</sequence>
<dbReference type="EMBL" id="JBAWKY010000001">
    <property type="protein sequence ID" value="MEI4461944.1"/>
    <property type="molecule type" value="Genomic_DNA"/>
</dbReference>
<comment type="caution">
    <text evidence="16">The sequence shown here is derived from an EMBL/GenBank/DDBJ whole genome shotgun (WGS) entry which is preliminary data.</text>
</comment>
<keyword evidence="21" id="KW-1185">Reference proteome</keyword>
<dbReference type="SMART" id="SM00387">
    <property type="entry name" value="HATPase_c"/>
    <property type="match status" value="1"/>
</dbReference>
<dbReference type="InterPro" id="IPR036097">
    <property type="entry name" value="HisK_dim/P_sf"/>
</dbReference>
<dbReference type="Pfam" id="PF02518">
    <property type="entry name" value="HATPase_c"/>
    <property type="match status" value="1"/>
</dbReference>
<feature type="transmembrane region" description="Helical" evidence="14">
    <location>
        <begin position="12"/>
        <end position="29"/>
    </location>
</feature>
<dbReference type="EMBL" id="LDQV01000007">
    <property type="protein sequence ID" value="KTR28388.1"/>
    <property type="molecule type" value="Genomic_DNA"/>
</dbReference>
<dbReference type="Gene3D" id="3.30.565.10">
    <property type="entry name" value="Histidine kinase-like ATPase, C-terminal domain"/>
    <property type="match status" value="1"/>
</dbReference>
<dbReference type="InterPro" id="IPR005467">
    <property type="entry name" value="His_kinase_dom"/>
</dbReference>